<dbReference type="Proteomes" id="UP000193404">
    <property type="component" value="Chromosome"/>
</dbReference>
<name>A0A1W6JY71_9CREN</name>
<feature type="transmembrane region" description="Helical" evidence="1">
    <location>
        <begin position="127"/>
        <end position="152"/>
    </location>
</feature>
<dbReference type="STRING" id="282676.B6F84_03925"/>
<proteinExistence type="predicted"/>
<reference evidence="2 3" key="1">
    <citation type="submission" date="2017-03" db="EMBL/GenBank/DDBJ databases">
        <title>Sulfur activation and transportation mechanism of thermophilic Archaea Acidianus manzaensis YN-25.</title>
        <authorList>
            <person name="Ma Y."/>
            <person name="Yang Y."/>
            <person name="Xia J."/>
        </authorList>
    </citation>
    <scope>NUCLEOTIDE SEQUENCE [LARGE SCALE GENOMIC DNA]</scope>
    <source>
        <strain evidence="2 3">YN-25</strain>
    </source>
</reference>
<feature type="transmembrane region" description="Helical" evidence="1">
    <location>
        <begin position="48"/>
        <end position="67"/>
    </location>
</feature>
<feature type="transmembrane region" description="Helical" evidence="1">
    <location>
        <begin position="12"/>
        <end position="36"/>
    </location>
</feature>
<dbReference type="KEGG" id="aman:B6F84_03925"/>
<evidence type="ECO:0000313" key="3">
    <source>
        <dbReference type="Proteomes" id="UP000193404"/>
    </source>
</evidence>
<keyword evidence="1" id="KW-0812">Transmembrane</keyword>
<dbReference type="AlphaFoldDB" id="A0A1W6JY71"/>
<evidence type="ECO:0008006" key="4">
    <source>
        <dbReference type="Google" id="ProtNLM"/>
    </source>
</evidence>
<feature type="transmembrane region" description="Helical" evidence="1">
    <location>
        <begin position="159"/>
        <end position="174"/>
    </location>
</feature>
<keyword evidence="1" id="KW-0472">Membrane</keyword>
<sequence>MSLLFKHRLGDYGLTSILEFSAILGIASALSYNLAYPSTRSINGYGESFLFNVIIYFITIILSLIALKNISLGTGQDIFDETIITFMQLKGRKKLFFYIYFVDVLLLGISFILVTELIFYLGSFNFGVIWIFKFLDVYLLVCNLYLFVTLLIKKPFRSFLVNIFVAFVFIGFYIENIINYSIFALFLFILFISDYEIFQRLSV</sequence>
<keyword evidence="3" id="KW-1185">Reference proteome</keyword>
<gene>
    <name evidence="2" type="ORF">B6F84_03925</name>
</gene>
<accession>A0A1W6JY71</accession>
<organism evidence="2 3">
    <name type="scientific">Acidianus manzaensis</name>
    <dbReference type="NCBI Taxonomy" id="282676"/>
    <lineage>
        <taxon>Archaea</taxon>
        <taxon>Thermoproteota</taxon>
        <taxon>Thermoprotei</taxon>
        <taxon>Sulfolobales</taxon>
        <taxon>Sulfolobaceae</taxon>
        <taxon>Acidianus</taxon>
    </lineage>
</organism>
<feature type="transmembrane region" description="Helical" evidence="1">
    <location>
        <begin position="95"/>
        <end position="121"/>
    </location>
</feature>
<keyword evidence="1" id="KW-1133">Transmembrane helix</keyword>
<evidence type="ECO:0000313" key="2">
    <source>
        <dbReference type="EMBL" id="ARM75261.1"/>
    </source>
</evidence>
<evidence type="ECO:0000256" key="1">
    <source>
        <dbReference type="SAM" id="Phobius"/>
    </source>
</evidence>
<protein>
    <recommendedName>
        <fullName evidence="4">ABC transporter permease</fullName>
    </recommendedName>
</protein>
<dbReference type="EMBL" id="CP020477">
    <property type="protein sequence ID" value="ARM75261.1"/>
    <property type="molecule type" value="Genomic_DNA"/>
</dbReference>